<accession>A0AA38RMC7</accession>
<feature type="region of interest" description="Disordered" evidence="1">
    <location>
        <begin position="355"/>
        <end position="376"/>
    </location>
</feature>
<feature type="compositionally biased region" description="Polar residues" evidence="1">
    <location>
        <begin position="280"/>
        <end position="292"/>
    </location>
</feature>
<dbReference type="AlphaFoldDB" id="A0AA38RMC7"/>
<evidence type="ECO:0000313" key="3">
    <source>
        <dbReference type="Proteomes" id="UP001174691"/>
    </source>
</evidence>
<sequence length="436" mass="47869">MGLPLWQPPVESDIPSRPEPKNPAHARSRIRSISARDRGTTAIRDRPAARNGELRSRERRRNLLQDLLARLMEADSNNAPQAQVDAIREEIDRASSEMRAARDRQPRLMTADAPLLPPDLTGDEEPVRHFGDSPGDHRWRTLPRLDHRPDLAHNAERFAQVSERVERARALFERTRRASVRSDLSALEERSRRLGERTQRIRARAAALGQMYGRGGNEASRTESAARVDGLGDRDRSISPENDNAWDTLLTTVTPDPQPPSAGSSFTSMMSAVTRIGFNDSMNRSSATSLTGPDTGGEESALEQPCESDDEGDPVEFEVELGGEADASARHSDAPGSYADVVRRGARIPQALARRLPRPPTGNEGVGGGNNRPDPATDDLILQLVGGLGGMQHIVRNLVSREDIPNDWWVDAGLSRTLPRDDAADNDISNNESANN</sequence>
<reference evidence="2" key="1">
    <citation type="submission" date="2022-07" db="EMBL/GenBank/DDBJ databases">
        <title>Fungi with potential for degradation of polypropylene.</title>
        <authorList>
            <person name="Gostincar C."/>
        </authorList>
    </citation>
    <scope>NUCLEOTIDE SEQUENCE</scope>
    <source>
        <strain evidence="2">EXF-13287</strain>
    </source>
</reference>
<dbReference type="EMBL" id="JANBVN010000056">
    <property type="protein sequence ID" value="KAJ9154713.1"/>
    <property type="molecule type" value="Genomic_DNA"/>
</dbReference>
<feature type="region of interest" description="Disordered" evidence="1">
    <location>
        <begin position="212"/>
        <end position="266"/>
    </location>
</feature>
<feature type="compositionally biased region" description="Basic and acidic residues" evidence="1">
    <location>
        <begin position="34"/>
        <end position="56"/>
    </location>
</feature>
<feature type="compositionally biased region" description="Basic and acidic residues" evidence="1">
    <location>
        <begin position="220"/>
        <end position="238"/>
    </location>
</feature>
<feature type="compositionally biased region" description="Polar residues" evidence="1">
    <location>
        <begin position="249"/>
        <end position="266"/>
    </location>
</feature>
<comment type="caution">
    <text evidence="2">The sequence shown here is derived from an EMBL/GenBank/DDBJ whole genome shotgun (WGS) entry which is preliminary data.</text>
</comment>
<proteinExistence type="predicted"/>
<feature type="compositionally biased region" description="Acidic residues" evidence="1">
    <location>
        <begin position="296"/>
        <end position="314"/>
    </location>
</feature>
<keyword evidence="3" id="KW-1185">Reference proteome</keyword>
<gene>
    <name evidence="2" type="ORF">NKR19_g4468</name>
</gene>
<dbReference type="Proteomes" id="UP001174691">
    <property type="component" value="Unassembled WGS sequence"/>
</dbReference>
<evidence type="ECO:0000313" key="2">
    <source>
        <dbReference type="EMBL" id="KAJ9154713.1"/>
    </source>
</evidence>
<protein>
    <submittedName>
        <fullName evidence="2">Uncharacterized protein</fullName>
    </submittedName>
</protein>
<feature type="region of interest" description="Disordered" evidence="1">
    <location>
        <begin position="280"/>
        <end position="314"/>
    </location>
</feature>
<organism evidence="2 3">
    <name type="scientific">Coniochaeta hoffmannii</name>
    <dbReference type="NCBI Taxonomy" id="91930"/>
    <lineage>
        <taxon>Eukaryota</taxon>
        <taxon>Fungi</taxon>
        <taxon>Dikarya</taxon>
        <taxon>Ascomycota</taxon>
        <taxon>Pezizomycotina</taxon>
        <taxon>Sordariomycetes</taxon>
        <taxon>Sordariomycetidae</taxon>
        <taxon>Coniochaetales</taxon>
        <taxon>Coniochaetaceae</taxon>
        <taxon>Coniochaeta</taxon>
    </lineage>
</organism>
<evidence type="ECO:0000256" key="1">
    <source>
        <dbReference type="SAM" id="MobiDB-lite"/>
    </source>
</evidence>
<feature type="region of interest" description="Disordered" evidence="1">
    <location>
        <begin position="1"/>
        <end position="57"/>
    </location>
</feature>
<name>A0AA38RMC7_9PEZI</name>